<organism evidence="2 3">
    <name type="scientific">Nostoc parmelioides FACHB-3921</name>
    <dbReference type="NCBI Taxonomy" id="2692909"/>
    <lineage>
        <taxon>Bacteria</taxon>
        <taxon>Bacillati</taxon>
        <taxon>Cyanobacteriota</taxon>
        <taxon>Cyanophyceae</taxon>
        <taxon>Nostocales</taxon>
        <taxon>Nostocaceae</taxon>
        <taxon>Nostoc</taxon>
    </lineage>
</organism>
<name>A0ABR8BF02_9NOSO</name>
<keyword evidence="3" id="KW-1185">Reference proteome</keyword>
<feature type="chain" id="PRO_5047484905" description="PEP-CTERM sorting domain-containing protein" evidence="1">
    <location>
        <begin position="34"/>
        <end position="264"/>
    </location>
</feature>
<evidence type="ECO:0008006" key="4">
    <source>
        <dbReference type="Google" id="ProtNLM"/>
    </source>
</evidence>
<comment type="caution">
    <text evidence="2">The sequence shown here is derived from an EMBL/GenBank/DDBJ whole genome shotgun (WGS) entry which is preliminary data.</text>
</comment>
<accession>A0ABR8BF02</accession>
<feature type="signal peptide" evidence="1">
    <location>
        <begin position="1"/>
        <end position="33"/>
    </location>
</feature>
<dbReference type="InterPro" id="IPR049671">
    <property type="entry name" value="Choice_anch_W"/>
</dbReference>
<reference evidence="2 3" key="1">
    <citation type="journal article" date="2020" name="ISME J.">
        <title>Comparative genomics reveals insights into cyanobacterial evolution and habitat adaptation.</title>
        <authorList>
            <person name="Chen M.Y."/>
            <person name="Teng W.K."/>
            <person name="Zhao L."/>
            <person name="Hu C.X."/>
            <person name="Zhou Y.K."/>
            <person name="Han B.P."/>
            <person name="Song L.R."/>
            <person name="Shu W.S."/>
        </authorList>
    </citation>
    <scope>NUCLEOTIDE SEQUENCE [LARGE SCALE GENOMIC DNA]</scope>
    <source>
        <strain evidence="2 3">FACHB-3921</strain>
    </source>
</reference>
<dbReference type="Proteomes" id="UP000621307">
    <property type="component" value="Unassembled WGS sequence"/>
</dbReference>
<evidence type="ECO:0000256" key="1">
    <source>
        <dbReference type="SAM" id="SignalP"/>
    </source>
</evidence>
<evidence type="ECO:0000313" key="3">
    <source>
        <dbReference type="Proteomes" id="UP000621307"/>
    </source>
</evidence>
<keyword evidence="1" id="KW-0732">Signal</keyword>
<gene>
    <name evidence="2" type="ORF">H6G14_08055</name>
</gene>
<dbReference type="EMBL" id="JACJQL010000008">
    <property type="protein sequence ID" value="MBD2251261.1"/>
    <property type="molecule type" value="Genomic_DNA"/>
</dbReference>
<sequence length="264" mass="27870">MIPPDNFLSKSKTLALLGLITLGLSLAPQSAQAVSLIPLTSQDATPGFDDTDFNLLLDNGDFKELFVAEGRIGNNATNGTQELSINRDVRAPIGAGQPVAQGQLIWGNDTLWDFTLAYTGSKVDFSVSRAGGPSVLLSSTEFNKPVNQIYFRTAAQGGNNNFVGLSDLSLNGNSISSISSLGTPGNRDVDYLAVGDIDTPFTLTGKTRFAWGGTRPNNSNLAFQIKVGTGRRRVPEPGVLGAILTTTIAGSFLGYKKKVASQQA</sequence>
<proteinExistence type="predicted"/>
<evidence type="ECO:0000313" key="2">
    <source>
        <dbReference type="EMBL" id="MBD2251261.1"/>
    </source>
</evidence>
<dbReference type="NCBIfam" id="NF041928">
    <property type="entry name" value="choice_anch_W"/>
    <property type="match status" value="1"/>
</dbReference>
<protein>
    <recommendedName>
        <fullName evidence="4">PEP-CTERM sorting domain-containing protein</fullName>
    </recommendedName>
</protein>
<dbReference type="RefSeq" id="WP_190566656.1">
    <property type="nucleotide sequence ID" value="NZ_JACJQL010000008.1"/>
</dbReference>